<feature type="chain" id="PRO_5041490192" description="Metalloendopeptidase" evidence="8">
    <location>
        <begin position="17"/>
        <end position="646"/>
    </location>
</feature>
<feature type="binding site" evidence="7">
    <location>
        <position position="133"/>
    </location>
    <ligand>
        <name>Zn(2+)</name>
        <dbReference type="ChEBI" id="CHEBI:29105"/>
        <note>catalytic</note>
    </ligand>
</feature>
<evidence type="ECO:0000256" key="1">
    <source>
        <dbReference type="ARBA" id="ARBA00022670"/>
    </source>
</evidence>
<dbReference type="InterPro" id="IPR001506">
    <property type="entry name" value="Peptidase_M12A"/>
</dbReference>
<dbReference type="InterPro" id="IPR027417">
    <property type="entry name" value="P-loop_NTPase"/>
</dbReference>
<evidence type="ECO:0000256" key="2">
    <source>
        <dbReference type="ARBA" id="ARBA00022723"/>
    </source>
</evidence>
<evidence type="ECO:0000259" key="9">
    <source>
        <dbReference type="PROSITE" id="PS51864"/>
    </source>
</evidence>
<accession>A0AA39I996</accession>
<evidence type="ECO:0000256" key="8">
    <source>
        <dbReference type="RuleBase" id="RU361183"/>
    </source>
</evidence>
<feature type="disulfide bond" evidence="7">
    <location>
        <begin position="93"/>
        <end position="115"/>
    </location>
</feature>
<evidence type="ECO:0000256" key="7">
    <source>
        <dbReference type="PROSITE-ProRule" id="PRU01211"/>
    </source>
</evidence>
<feature type="active site" evidence="7">
    <location>
        <position position="124"/>
    </location>
</feature>
<comment type="cofactor">
    <cofactor evidence="7 8">
        <name>Zn(2+)</name>
        <dbReference type="ChEBI" id="CHEBI:29105"/>
    </cofactor>
    <text evidence="7 8">Binds 1 zinc ion per subunit.</text>
</comment>
<dbReference type="GO" id="GO:0006508">
    <property type="term" value="P:proteolysis"/>
    <property type="evidence" value="ECO:0007669"/>
    <property type="project" value="UniProtKB-KW"/>
</dbReference>
<dbReference type="Pfam" id="PF01400">
    <property type="entry name" value="Astacin"/>
    <property type="match status" value="1"/>
</dbReference>
<comment type="caution">
    <text evidence="7">Lacks conserved residue(s) required for the propagation of feature annotation.</text>
</comment>
<dbReference type="SUPFAM" id="SSF55486">
    <property type="entry name" value="Metalloproteases ('zincins'), catalytic domain"/>
    <property type="match status" value="1"/>
</dbReference>
<keyword evidence="5 7" id="KW-0482">Metalloprotease</keyword>
<evidence type="ECO:0000313" key="10">
    <source>
        <dbReference type="EMBL" id="KAK0419084.1"/>
    </source>
</evidence>
<feature type="domain" description="Peptidase M12A" evidence="9">
    <location>
        <begin position="22"/>
        <end position="229"/>
    </location>
</feature>
<evidence type="ECO:0000256" key="3">
    <source>
        <dbReference type="ARBA" id="ARBA00022801"/>
    </source>
</evidence>
<evidence type="ECO:0000256" key="5">
    <source>
        <dbReference type="ARBA" id="ARBA00023049"/>
    </source>
</evidence>
<dbReference type="PRINTS" id="PR00480">
    <property type="entry name" value="ASTACIN"/>
</dbReference>
<dbReference type="InterPro" id="IPR047187">
    <property type="entry name" value="SF1_C_Upf1"/>
</dbReference>
<dbReference type="GO" id="GO:0008270">
    <property type="term" value="F:zinc ion binding"/>
    <property type="evidence" value="ECO:0007669"/>
    <property type="project" value="UniProtKB-UniRule"/>
</dbReference>
<keyword evidence="6 7" id="KW-1015">Disulfide bond</keyword>
<evidence type="ECO:0000256" key="6">
    <source>
        <dbReference type="ARBA" id="ARBA00023157"/>
    </source>
</evidence>
<gene>
    <name evidence="10" type="ORF">QR680_013946</name>
</gene>
<keyword evidence="1 7" id="KW-0645">Protease</keyword>
<keyword evidence="8" id="KW-0732">Signal</keyword>
<dbReference type="CDD" id="cd18808">
    <property type="entry name" value="SF1_C_Upf1"/>
    <property type="match status" value="1"/>
</dbReference>
<organism evidence="10 11">
    <name type="scientific">Steinernema hermaphroditum</name>
    <dbReference type="NCBI Taxonomy" id="289476"/>
    <lineage>
        <taxon>Eukaryota</taxon>
        <taxon>Metazoa</taxon>
        <taxon>Ecdysozoa</taxon>
        <taxon>Nematoda</taxon>
        <taxon>Chromadorea</taxon>
        <taxon>Rhabditida</taxon>
        <taxon>Tylenchina</taxon>
        <taxon>Panagrolaimomorpha</taxon>
        <taxon>Strongyloidoidea</taxon>
        <taxon>Steinernematidae</taxon>
        <taxon>Steinernema</taxon>
    </lineage>
</organism>
<reference evidence="10" key="1">
    <citation type="submission" date="2023-06" db="EMBL/GenBank/DDBJ databases">
        <title>Genomic analysis of the entomopathogenic nematode Steinernema hermaphroditum.</title>
        <authorList>
            <person name="Schwarz E.M."/>
            <person name="Heppert J.K."/>
            <person name="Baniya A."/>
            <person name="Schwartz H.T."/>
            <person name="Tan C.-H."/>
            <person name="Antoshechkin I."/>
            <person name="Sternberg P.W."/>
            <person name="Goodrich-Blair H."/>
            <person name="Dillman A.R."/>
        </authorList>
    </citation>
    <scope>NUCLEOTIDE SEQUENCE</scope>
    <source>
        <strain evidence="10">PS9179</strain>
        <tissue evidence="10">Whole animal</tissue>
    </source>
</reference>
<comment type="caution">
    <text evidence="10">The sequence shown here is derived from an EMBL/GenBank/DDBJ whole genome shotgun (WGS) entry which is preliminary data.</text>
</comment>
<dbReference type="InterPro" id="IPR006026">
    <property type="entry name" value="Peptidase_Metallo"/>
</dbReference>
<feature type="binding site" evidence="7">
    <location>
        <position position="127"/>
    </location>
    <ligand>
        <name>Zn(2+)</name>
        <dbReference type="ChEBI" id="CHEBI:29105"/>
        <note>catalytic</note>
    </ligand>
</feature>
<dbReference type="InterPro" id="IPR041679">
    <property type="entry name" value="DNA2/NAM7-like_C"/>
</dbReference>
<keyword evidence="2 7" id="KW-0479">Metal-binding</keyword>
<proteinExistence type="predicted"/>
<dbReference type="AlphaFoldDB" id="A0AA39I996"/>
<dbReference type="Gene3D" id="3.40.50.300">
    <property type="entry name" value="P-loop containing nucleotide triphosphate hydrolases"/>
    <property type="match status" value="1"/>
</dbReference>
<dbReference type="SMART" id="SM00235">
    <property type="entry name" value="ZnMc"/>
    <property type="match status" value="1"/>
</dbReference>
<dbReference type="EC" id="3.4.24.-" evidence="8"/>
<dbReference type="EMBL" id="JAUCMV010000002">
    <property type="protein sequence ID" value="KAK0419084.1"/>
    <property type="molecule type" value="Genomic_DNA"/>
</dbReference>
<keyword evidence="4 7" id="KW-0862">Zinc</keyword>
<dbReference type="PANTHER" id="PTHR10127:SF780">
    <property type="entry name" value="METALLOENDOPEPTIDASE"/>
    <property type="match status" value="1"/>
</dbReference>
<dbReference type="InterPro" id="IPR024079">
    <property type="entry name" value="MetalloPept_cat_dom_sf"/>
</dbReference>
<dbReference type="PROSITE" id="PS51864">
    <property type="entry name" value="ASTACIN"/>
    <property type="match status" value="1"/>
</dbReference>
<protein>
    <recommendedName>
        <fullName evidence="8">Metalloendopeptidase</fullName>
        <ecNumber evidence="8">3.4.24.-</ecNumber>
    </recommendedName>
</protein>
<dbReference type="Proteomes" id="UP001175271">
    <property type="component" value="Unassembled WGS sequence"/>
</dbReference>
<dbReference type="PANTHER" id="PTHR10127">
    <property type="entry name" value="DISCOIDIN, CUB, EGF, LAMININ , AND ZINC METALLOPROTEASE DOMAIN CONTAINING"/>
    <property type="match status" value="1"/>
</dbReference>
<evidence type="ECO:0000313" key="11">
    <source>
        <dbReference type="Proteomes" id="UP001175271"/>
    </source>
</evidence>
<sequence length="646" mass="73783">MLQVVVFFLLSAPVLSRVKRGAAINDDMYPSSLWLTSRPIFCCVSSNFDSYERENILYMVGFIQSRSCLHFQYSTDDRDGPLLVFSKVHSGLCHTNGIGRYYPKGFVGVYLTSQCIWGSLMAHELLHALGIEHTMKRRDRDNYITVLLNRTIESERSQYTKTDTAKDFGVPYDFGSSTHYDPYSNSIYDGEPHMIAKNPLFQYSMGLRNFYPTPAHSDLLLLYRLYKCHGRCSATPIFCAYGGYQDPNDCRTCICQEAFSGRFCQEPMIRQADGRSCGGPLYASYEWGTLAVVDFKSYSLCHWHLRTVPGERIEIDLVDVGPSNNELMDPMVILEVQLGKFVISGCRFYRREQLPRYTIIYSAFSLNMNKQKRCALLEPFRKISCIKADSFFAVRHHMMFRFVIFVTFLALCEAGYYKSYGSGDSNTAAAAGNGNSGGYYHAYGSGNNNYGTGSGGNVGNGYCQDKTIVTCSQQFCNDPRIDYQTKYWLCPTTCNLYERPKFVRVRHNYEKVGNSVRNIGHVHAIRQYLRRFTDEEKQNIAIITPYTAQKMLLSSQFKDVGRVNTIDEFQGDEADTIIISLPRRNLAFLHDTYSDVYNDMVNPRLVVMLTRARKEMILFGDDFQSEAKNFQPSINNFLETVETVLP</sequence>
<feature type="signal peptide" evidence="8">
    <location>
        <begin position="1"/>
        <end position="16"/>
    </location>
</feature>
<keyword evidence="3 7" id="KW-0378">Hydrolase</keyword>
<dbReference type="Pfam" id="PF13087">
    <property type="entry name" value="AAA_12"/>
    <property type="match status" value="1"/>
</dbReference>
<evidence type="ECO:0000256" key="4">
    <source>
        <dbReference type="ARBA" id="ARBA00022833"/>
    </source>
</evidence>
<keyword evidence="11" id="KW-1185">Reference proteome</keyword>
<feature type="binding site" evidence="7">
    <location>
        <position position="123"/>
    </location>
    <ligand>
        <name>Zn(2+)</name>
        <dbReference type="ChEBI" id="CHEBI:29105"/>
        <note>catalytic</note>
    </ligand>
</feature>
<name>A0AA39I996_9BILA</name>
<dbReference type="Gene3D" id="3.40.390.10">
    <property type="entry name" value="Collagenase (Catalytic Domain)"/>
    <property type="match status" value="1"/>
</dbReference>
<dbReference type="GO" id="GO:0004222">
    <property type="term" value="F:metalloendopeptidase activity"/>
    <property type="evidence" value="ECO:0007669"/>
    <property type="project" value="UniProtKB-UniRule"/>
</dbReference>
<dbReference type="SUPFAM" id="SSF52540">
    <property type="entry name" value="P-loop containing nucleoside triphosphate hydrolases"/>
    <property type="match status" value="1"/>
</dbReference>